<gene>
    <name evidence="6" type="ORF">ABL_07853</name>
</gene>
<evidence type="ECO:0000256" key="1">
    <source>
        <dbReference type="ARBA" id="ARBA00022630"/>
    </source>
</evidence>
<dbReference type="Pfam" id="PF01494">
    <property type="entry name" value="FAD_binding_3"/>
    <property type="match status" value="1"/>
</dbReference>
<dbReference type="VEuPathDB" id="FungiDB:An16g06500"/>
<dbReference type="GO" id="GO:0019622">
    <property type="term" value="P:3-(3-hydroxy)phenylpropionate catabolic process"/>
    <property type="evidence" value="ECO:0007669"/>
    <property type="project" value="TreeGrafter"/>
</dbReference>
<evidence type="ECO:0000313" key="7">
    <source>
        <dbReference type="Proteomes" id="UP000068243"/>
    </source>
</evidence>
<keyword evidence="6" id="KW-0503">Monooxygenase</keyword>
<organism evidence="6 7">
    <name type="scientific">Aspergillus niger</name>
    <dbReference type="NCBI Taxonomy" id="5061"/>
    <lineage>
        <taxon>Eukaryota</taxon>
        <taxon>Fungi</taxon>
        <taxon>Dikarya</taxon>
        <taxon>Ascomycota</taxon>
        <taxon>Pezizomycotina</taxon>
        <taxon>Eurotiomycetes</taxon>
        <taxon>Eurotiomycetidae</taxon>
        <taxon>Eurotiales</taxon>
        <taxon>Aspergillaceae</taxon>
        <taxon>Aspergillus</taxon>
        <taxon>Aspergillus subgen. Circumdati</taxon>
    </lineage>
</organism>
<keyword evidence="4" id="KW-0732">Signal</keyword>
<comment type="caution">
    <text evidence="6">The sequence shown here is derived from an EMBL/GenBank/DDBJ whole genome shotgun (WGS) entry which is preliminary data.</text>
</comment>
<dbReference type="Gene3D" id="3.50.50.60">
    <property type="entry name" value="FAD/NAD(P)-binding domain"/>
    <property type="match status" value="2"/>
</dbReference>
<accession>A0A100IPW5</accession>
<dbReference type="VEuPathDB" id="FungiDB:M747DRAFT_330516"/>
<feature type="chain" id="PRO_5007087640" evidence="4">
    <location>
        <begin position="20"/>
        <end position="431"/>
    </location>
</feature>
<dbReference type="PANTHER" id="PTHR43476">
    <property type="entry name" value="3-(3-HYDROXY-PHENYL)PROPIONATE/3-HYDROXYCINNAMIC ACID HYDROXYLASE"/>
    <property type="match status" value="1"/>
</dbReference>
<sequence length="431" mass="47590">MSPSFVLVVGAGPSGLLLALMLGQQGIPVRLLEAADALDDRPRATHYAPAAVQELRRAGILEEMKAEGSFIPNGACWRKLNGEILAGLPQSTDPDQNPTPLTCLPLNQLNMVLQRNIAKLPQVELLYSHKVTGLGQDDTTAWVHVDTPDGAKTLEARYIVACDGASSQIRRSLFGDWEFPGFTWDKQIVATNTYYPFEKHGFDWDSNFIIDPEHWFMAARISNDGLWRVTYGEVGGLSVEELQARQPAKFKAFLPGHPEPSDYKIVNFSPYKVHQRLAKKMRVGRFLLAADAAHRKCPSLCLLAPSCTAPAYLTQMNLRLVCNPFGGLGLTCGIVDVGGLFDCLAGIYSGQADEDILDIYDSVRRSKYNTIVNPTSSGNIRLLFEQNPETALQDSDFLRACKAAETDPAVTEKLAKAAERLQYDFTQHYRA</sequence>
<reference evidence="7" key="1">
    <citation type="journal article" date="2016" name="Genome Announc.">
        <title>Draft genome sequence of Aspergillus niger strain An76.</title>
        <authorList>
            <person name="Gong W."/>
            <person name="Cheng Z."/>
            <person name="Zhang H."/>
            <person name="Liu L."/>
            <person name="Gao P."/>
            <person name="Wang L."/>
        </authorList>
    </citation>
    <scope>NUCLEOTIDE SEQUENCE [LARGE SCALE GENOMIC DNA]</scope>
    <source>
        <strain evidence="7">An76</strain>
    </source>
</reference>
<evidence type="ECO:0000256" key="4">
    <source>
        <dbReference type="SAM" id="SignalP"/>
    </source>
</evidence>
<protein>
    <submittedName>
        <fullName evidence="6">Monooxygenase, putative</fullName>
    </submittedName>
</protein>
<feature type="domain" description="FAD-binding" evidence="5">
    <location>
        <begin position="6"/>
        <end position="299"/>
    </location>
</feature>
<name>A0A100IPW5_ASPNG</name>
<evidence type="ECO:0000256" key="3">
    <source>
        <dbReference type="ARBA" id="ARBA00023002"/>
    </source>
</evidence>
<dbReference type="GO" id="GO:0071949">
    <property type="term" value="F:FAD binding"/>
    <property type="evidence" value="ECO:0007669"/>
    <property type="project" value="InterPro"/>
</dbReference>
<keyword evidence="1" id="KW-0285">Flavoprotein</keyword>
<dbReference type="InterPro" id="IPR050631">
    <property type="entry name" value="PheA/TfdB_FAD_monoxygenase"/>
</dbReference>
<dbReference type="Proteomes" id="UP000068243">
    <property type="component" value="Unassembled WGS sequence"/>
</dbReference>
<evidence type="ECO:0000256" key="2">
    <source>
        <dbReference type="ARBA" id="ARBA00022827"/>
    </source>
</evidence>
<feature type="signal peptide" evidence="4">
    <location>
        <begin position="1"/>
        <end position="19"/>
    </location>
</feature>
<dbReference type="PANTHER" id="PTHR43476:SF3">
    <property type="entry name" value="FAD-BINDING MONOOXYGENASE"/>
    <property type="match status" value="1"/>
</dbReference>
<dbReference type="OrthoDB" id="10016252at2759"/>
<dbReference type="PRINTS" id="PR00420">
    <property type="entry name" value="RNGMNOXGNASE"/>
</dbReference>
<proteinExistence type="predicted"/>
<keyword evidence="3" id="KW-0560">Oxidoreductase</keyword>
<dbReference type="Gene3D" id="3.30.70.2450">
    <property type="match status" value="1"/>
</dbReference>
<evidence type="ECO:0000259" key="5">
    <source>
        <dbReference type="Pfam" id="PF01494"/>
    </source>
</evidence>
<dbReference type="SUPFAM" id="SSF51905">
    <property type="entry name" value="FAD/NAD(P)-binding domain"/>
    <property type="match status" value="1"/>
</dbReference>
<dbReference type="GO" id="GO:0008688">
    <property type="term" value="F:3-(3-hydroxyphenyl)propionate hydroxylase activity"/>
    <property type="evidence" value="ECO:0007669"/>
    <property type="project" value="TreeGrafter"/>
</dbReference>
<dbReference type="AlphaFoldDB" id="A0A100IPW5"/>
<dbReference type="OMA" id="WFMAARI"/>
<keyword evidence="2" id="KW-0274">FAD</keyword>
<dbReference type="InterPro" id="IPR036188">
    <property type="entry name" value="FAD/NAD-bd_sf"/>
</dbReference>
<dbReference type="EMBL" id="BCMY01000015">
    <property type="protein sequence ID" value="GAQ45192.1"/>
    <property type="molecule type" value="Genomic_DNA"/>
</dbReference>
<dbReference type="InterPro" id="IPR002938">
    <property type="entry name" value="FAD-bd"/>
</dbReference>
<evidence type="ECO:0000313" key="6">
    <source>
        <dbReference type="EMBL" id="GAQ45192.1"/>
    </source>
</evidence>